<organism evidence="1 2">
    <name type="scientific">Caenispirillum salinarum AK4</name>
    <dbReference type="NCBI Taxonomy" id="1238182"/>
    <lineage>
        <taxon>Bacteria</taxon>
        <taxon>Pseudomonadati</taxon>
        <taxon>Pseudomonadota</taxon>
        <taxon>Alphaproteobacteria</taxon>
        <taxon>Rhodospirillales</taxon>
        <taxon>Novispirillaceae</taxon>
        <taxon>Caenispirillum</taxon>
    </lineage>
</organism>
<dbReference type="Pfam" id="PF24724">
    <property type="entry name" value="DUF7676"/>
    <property type="match status" value="1"/>
</dbReference>
<protein>
    <submittedName>
        <fullName evidence="1">Uncharacterized protein</fullName>
    </submittedName>
</protein>
<dbReference type="AlphaFoldDB" id="K9HH71"/>
<reference evidence="1 2" key="1">
    <citation type="journal article" date="2013" name="Genome Announc.">
        <title>Draft Genome Sequence of an Alphaproteobacterium, Caenispirillum salinarum AK4(T), Isolated from a Solar Saltern.</title>
        <authorList>
            <person name="Khatri I."/>
            <person name="Singh A."/>
            <person name="Korpole S."/>
            <person name="Pinnaka A.K."/>
            <person name="Subramanian S."/>
        </authorList>
    </citation>
    <scope>NUCLEOTIDE SEQUENCE [LARGE SCALE GENOMIC DNA]</scope>
    <source>
        <strain evidence="1 2">AK4</strain>
    </source>
</reference>
<dbReference type="EMBL" id="ANHY01000011">
    <property type="protein sequence ID" value="EKV29773.1"/>
    <property type="molecule type" value="Genomic_DNA"/>
</dbReference>
<dbReference type="Proteomes" id="UP000009881">
    <property type="component" value="Unassembled WGS sequence"/>
</dbReference>
<evidence type="ECO:0000313" key="1">
    <source>
        <dbReference type="EMBL" id="EKV29773.1"/>
    </source>
</evidence>
<evidence type="ECO:0000313" key="2">
    <source>
        <dbReference type="Proteomes" id="UP000009881"/>
    </source>
</evidence>
<proteinExistence type="predicted"/>
<gene>
    <name evidence="1" type="ORF">C882_0203</name>
</gene>
<dbReference type="eggNOG" id="COG3411">
    <property type="taxonomic scope" value="Bacteria"/>
</dbReference>
<name>K9HH71_9PROT</name>
<accession>K9HH71</accession>
<comment type="caution">
    <text evidence="1">The sequence shown here is derived from an EMBL/GenBank/DDBJ whole genome shotgun (WGS) entry which is preliminary data.</text>
</comment>
<keyword evidence="2" id="KW-1185">Reference proteome</keyword>
<dbReference type="RefSeq" id="WP_009540863.1">
    <property type="nucleotide sequence ID" value="NZ_ANHY01000011.1"/>
</dbReference>
<dbReference type="PATRIC" id="fig|1238182.3.peg.2419"/>
<sequence>MTTIPHSPAIIQTEPGVGRVEIVALPTDETTLFTLLQDVFENWWDQIAFGTLIQGAVFEIHAPNAPRKVGLLDGYLTVDFGDWHFHICIGENKGTRRNPTDPEVARVRRTRRAEMIRILNSDDTPRSWQLRLFNGSGENQLTVFFPNPLLGPDDRVLKEPDWSHLHMWDTFRKRYLGLEPDPRDREAHGLPCGGH</sequence>
<dbReference type="OrthoDB" id="9800692at2"/>
<dbReference type="STRING" id="1238182.C882_0203"/>
<dbReference type="InterPro" id="IPR056093">
    <property type="entry name" value="DUF7676"/>
</dbReference>